<evidence type="ECO:0000313" key="1">
    <source>
        <dbReference type="EMBL" id="TWT96775.1"/>
    </source>
</evidence>
<keyword evidence="2" id="KW-1185">Reference proteome</keyword>
<gene>
    <name evidence="1" type="ORF">Pla108_25490</name>
</gene>
<dbReference type="EMBL" id="SJPR01000003">
    <property type="protein sequence ID" value="TWT96775.1"/>
    <property type="molecule type" value="Genomic_DNA"/>
</dbReference>
<name>A0A5C6ACA1_9BACT</name>
<protein>
    <submittedName>
        <fullName evidence="1">Uncharacterized protein</fullName>
    </submittedName>
</protein>
<sequence>MSLGWNASGDFGVVVDTLETVVLRRGGAGGAKESKQAWRFQCQALSETPLTGAVRVLDATWQLPVEGGVVAPSPGDSLVDSEKACWVVRTVSKLRGGTRYACGTRRVEIAAGCAERFDLERPVIETTSEGPVIVDWRVVRASCIGHFGRGDTLDSQEVVRSPSRLTVTVVEPLELRSGDRLRRHRGGLYSVLQQDYPGTLGDPFQFDVEAVA</sequence>
<dbReference type="AlphaFoldDB" id="A0A5C6ACA1"/>
<dbReference type="RefSeq" id="WP_146445281.1">
    <property type="nucleotide sequence ID" value="NZ_SJPR01000003.1"/>
</dbReference>
<dbReference type="OrthoDB" id="288461at2"/>
<organism evidence="1 2">
    <name type="scientific">Botrimarina colliarenosi</name>
    <dbReference type="NCBI Taxonomy" id="2528001"/>
    <lineage>
        <taxon>Bacteria</taxon>
        <taxon>Pseudomonadati</taxon>
        <taxon>Planctomycetota</taxon>
        <taxon>Planctomycetia</taxon>
        <taxon>Pirellulales</taxon>
        <taxon>Lacipirellulaceae</taxon>
        <taxon>Botrimarina</taxon>
    </lineage>
</organism>
<reference evidence="1 2" key="1">
    <citation type="submission" date="2019-02" db="EMBL/GenBank/DDBJ databases">
        <title>Deep-cultivation of Planctomycetes and their phenomic and genomic characterization uncovers novel biology.</title>
        <authorList>
            <person name="Wiegand S."/>
            <person name="Jogler M."/>
            <person name="Boedeker C."/>
            <person name="Pinto D."/>
            <person name="Vollmers J."/>
            <person name="Rivas-Marin E."/>
            <person name="Kohn T."/>
            <person name="Peeters S.H."/>
            <person name="Heuer A."/>
            <person name="Rast P."/>
            <person name="Oberbeckmann S."/>
            <person name="Bunk B."/>
            <person name="Jeske O."/>
            <person name="Meyerdierks A."/>
            <person name="Storesund J.E."/>
            <person name="Kallscheuer N."/>
            <person name="Luecker S."/>
            <person name="Lage O.M."/>
            <person name="Pohl T."/>
            <person name="Merkel B.J."/>
            <person name="Hornburger P."/>
            <person name="Mueller R.-W."/>
            <person name="Bruemmer F."/>
            <person name="Labrenz M."/>
            <person name="Spormann A.M."/>
            <person name="Op Den Camp H."/>
            <person name="Overmann J."/>
            <person name="Amann R."/>
            <person name="Jetten M.S.M."/>
            <person name="Mascher T."/>
            <person name="Medema M.H."/>
            <person name="Devos D.P."/>
            <person name="Kaster A.-K."/>
            <person name="Ovreas L."/>
            <person name="Rohde M."/>
            <person name="Galperin M.Y."/>
            <person name="Jogler C."/>
        </authorList>
    </citation>
    <scope>NUCLEOTIDE SEQUENCE [LARGE SCALE GENOMIC DNA]</scope>
    <source>
        <strain evidence="1 2">Pla108</strain>
    </source>
</reference>
<comment type="caution">
    <text evidence="1">The sequence shown here is derived from an EMBL/GenBank/DDBJ whole genome shotgun (WGS) entry which is preliminary data.</text>
</comment>
<proteinExistence type="predicted"/>
<dbReference type="Proteomes" id="UP000317421">
    <property type="component" value="Unassembled WGS sequence"/>
</dbReference>
<accession>A0A5C6ACA1</accession>
<evidence type="ECO:0000313" key="2">
    <source>
        <dbReference type="Proteomes" id="UP000317421"/>
    </source>
</evidence>